<gene>
    <name evidence="1" type="ORF">LCGC14_1499800</name>
</gene>
<reference evidence="1" key="1">
    <citation type="journal article" date="2015" name="Nature">
        <title>Complex archaea that bridge the gap between prokaryotes and eukaryotes.</title>
        <authorList>
            <person name="Spang A."/>
            <person name="Saw J.H."/>
            <person name="Jorgensen S.L."/>
            <person name="Zaremba-Niedzwiedzka K."/>
            <person name="Martijn J."/>
            <person name="Lind A.E."/>
            <person name="van Eijk R."/>
            <person name="Schleper C."/>
            <person name="Guy L."/>
            <person name="Ettema T.J."/>
        </authorList>
    </citation>
    <scope>NUCLEOTIDE SEQUENCE</scope>
</reference>
<proteinExistence type="predicted"/>
<sequence>MKYIPIEDRRIVRESFGDETTRTFVLFDDTKVSEGGWYYGRAWMTAAFLAAAEKRWVANCYKTGQDQPEEDGSKAYPDWIPHQCGGCRWFAALDLDYGVCCQESSPNDGRITFEHGGCHQHSILLDRITTK</sequence>
<protein>
    <submittedName>
        <fullName evidence="1">Uncharacterized protein</fullName>
    </submittedName>
</protein>
<accession>A0A0F9LK33</accession>
<organism evidence="1">
    <name type="scientific">marine sediment metagenome</name>
    <dbReference type="NCBI Taxonomy" id="412755"/>
    <lineage>
        <taxon>unclassified sequences</taxon>
        <taxon>metagenomes</taxon>
        <taxon>ecological metagenomes</taxon>
    </lineage>
</organism>
<dbReference type="Pfam" id="PF11228">
    <property type="entry name" value="DUF3027"/>
    <property type="match status" value="1"/>
</dbReference>
<comment type="caution">
    <text evidence="1">The sequence shown here is derived from an EMBL/GenBank/DDBJ whole genome shotgun (WGS) entry which is preliminary data.</text>
</comment>
<dbReference type="AlphaFoldDB" id="A0A0F9LK33"/>
<name>A0A0F9LK33_9ZZZZ</name>
<evidence type="ECO:0000313" key="1">
    <source>
        <dbReference type="EMBL" id="KKM64605.1"/>
    </source>
</evidence>
<dbReference type="InterPro" id="IPR021391">
    <property type="entry name" value="DUF3027"/>
</dbReference>
<dbReference type="EMBL" id="LAZR01010869">
    <property type="protein sequence ID" value="KKM64605.1"/>
    <property type="molecule type" value="Genomic_DNA"/>
</dbReference>